<gene>
    <name evidence="10" type="ORF">GCM10022278_34150</name>
</gene>
<dbReference type="InterPro" id="IPR015422">
    <property type="entry name" value="PyrdxlP-dep_Trfase_small"/>
</dbReference>
<keyword evidence="4 8" id="KW-0808">Transferase</keyword>
<dbReference type="InterPro" id="IPR015424">
    <property type="entry name" value="PyrdxlP-dep_Trfase"/>
</dbReference>
<comment type="caution">
    <text evidence="10">The sequence shown here is derived from an EMBL/GenBank/DDBJ whole genome shotgun (WGS) entry which is preliminary data.</text>
</comment>
<evidence type="ECO:0000259" key="9">
    <source>
        <dbReference type="Pfam" id="PF00266"/>
    </source>
</evidence>
<keyword evidence="5 8" id="KW-0663">Pyridoxal phosphate</keyword>
<dbReference type="InterPro" id="IPR015421">
    <property type="entry name" value="PyrdxlP-dep_Trfase_major"/>
</dbReference>
<evidence type="ECO:0000256" key="4">
    <source>
        <dbReference type="ARBA" id="ARBA00022679"/>
    </source>
</evidence>
<protein>
    <recommendedName>
        <fullName evidence="3 8">Cysteine desulfurase</fullName>
        <ecNumber evidence="3 8">2.8.1.7</ecNumber>
    </recommendedName>
</protein>
<comment type="similarity">
    <text evidence="2 8">Belongs to the class-V pyridoxal-phosphate-dependent aminotransferase family. Csd subfamily.</text>
</comment>
<comment type="cofactor">
    <cofactor evidence="1 7">
        <name>pyridoxal 5'-phosphate</name>
        <dbReference type="ChEBI" id="CHEBI:597326"/>
    </cofactor>
</comment>
<evidence type="ECO:0000256" key="6">
    <source>
        <dbReference type="ARBA" id="ARBA00050776"/>
    </source>
</evidence>
<feature type="domain" description="Aminotransferase class V" evidence="9">
    <location>
        <begin position="28"/>
        <end position="397"/>
    </location>
</feature>
<dbReference type="InterPro" id="IPR010970">
    <property type="entry name" value="Cys_dSase_SufS"/>
</dbReference>
<name>A0ABP7PZZ0_9GAMM</name>
<evidence type="ECO:0000256" key="2">
    <source>
        <dbReference type="ARBA" id="ARBA00010447"/>
    </source>
</evidence>
<evidence type="ECO:0000313" key="11">
    <source>
        <dbReference type="Proteomes" id="UP001501337"/>
    </source>
</evidence>
<organism evidence="10 11">
    <name type="scientific">Allohahella marinimesophila</name>
    <dbReference type="NCBI Taxonomy" id="1054972"/>
    <lineage>
        <taxon>Bacteria</taxon>
        <taxon>Pseudomonadati</taxon>
        <taxon>Pseudomonadota</taxon>
        <taxon>Gammaproteobacteria</taxon>
        <taxon>Oceanospirillales</taxon>
        <taxon>Hahellaceae</taxon>
        <taxon>Allohahella</taxon>
    </lineage>
</organism>
<evidence type="ECO:0000256" key="3">
    <source>
        <dbReference type="ARBA" id="ARBA00012239"/>
    </source>
</evidence>
<dbReference type="CDD" id="cd06453">
    <property type="entry name" value="SufS_like"/>
    <property type="match status" value="1"/>
</dbReference>
<keyword evidence="11" id="KW-1185">Reference proteome</keyword>
<dbReference type="Gene3D" id="3.40.640.10">
    <property type="entry name" value="Type I PLP-dependent aspartate aminotransferase-like (Major domain)"/>
    <property type="match status" value="1"/>
</dbReference>
<dbReference type="PROSITE" id="PS00595">
    <property type="entry name" value="AA_TRANSFER_CLASS_5"/>
    <property type="match status" value="1"/>
</dbReference>
<accession>A0ABP7PZZ0</accession>
<dbReference type="EMBL" id="BAABBO010000018">
    <property type="protein sequence ID" value="GAA3974242.1"/>
    <property type="molecule type" value="Genomic_DNA"/>
</dbReference>
<comment type="function">
    <text evidence="8">Catalyzes the removal of elemental sulfur and selenium atoms from L-cysteine, L-cystine, L-selenocysteine, and L-selenocystine to produce L-alanine.</text>
</comment>
<evidence type="ECO:0000256" key="7">
    <source>
        <dbReference type="RuleBase" id="RU004504"/>
    </source>
</evidence>
<dbReference type="NCBIfam" id="TIGR01979">
    <property type="entry name" value="sufS"/>
    <property type="match status" value="1"/>
</dbReference>
<evidence type="ECO:0000256" key="5">
    <source>
        <dbReference type="ARBA" id="ARBA00022898"/>
    </source>
</evidence>
<dbReference type="SUPFAM" id="SSF53383">
    <property type="entry name" value="PLP-dependent transferases"/>
    <property type="match status" value="1"/>
</dbReference>
<dbReference type="InterPro" id="IPR020578">
    <property type="entry name" value="Aminotrans_V_PyrdxlP_BS"/>
</dbReference>
<dbReference type="PANTHER" id="PTHR43586:SF8">
    <property type="entry name" value="CYSTEINE DESULFURASE 1, CHLOROPLASTIC"/>
    <property type="match status" value="1"/>
</dbReference>
<evidence type="ECO:0000256" key="1">
    <source>
        <dbReference type="ARBA" id="ARBA00001933"/>
    </source>
</evidence>
<reference evidence="11" key="1">
    <citation type="journal article" date="2019" name="Int. J. Syst. Evol. Microbiol.">
        <title>The Global Catalogue of Microorganisms (GCM) 10K type strain sequencing project: providing services to taxonomists for standard genome sequencing and annotation.</title>
        <authorList>
            <consortium name="The Broad Institute Genomics Platform"/>
            <consortium name="The Broad Institute Genome Sequencing Center for Infectious Disease"/>
            <person name="Wu L."/>
            <person name="Ma J."/>
        </authorList>
    </citation>
    <scope>NUCLEOTIDE SEQUENCE [LARGE SCALE GENOMIC DNA]</scope>
    <source>
        <strain evidence="11">JCM 17555</strain>
    </source>
</reference>
<proteinExistence type="inferred from homology"/>
<evidence type="ECO:0000256" key="8">
    <source>
        <dbReference type="RuleBase" id="RU004506"/>
    </source>
</evidence>
<dbReference type="InterPro" id="IPR000192">
    <property type="entry name" value="Aminotrans_V_dom"/>
</dbReference>
<sequence length="409" mass="44397">MSPQAFDVDRIRADFPILAQQIRNKPLVYLDNAATSQKPSSVISAEQLYYEQFNSNVHRAAHALADRATIAFEGARERVRVFLNANSTQEIIWVKGATEGINLVAQSWGRENLKPGDVILVSMLEHHANIVPWQQVALQTGATVQPVLVTPEGDIDLDDYRSKLTTKVRLVAVSHVSNALGTINPVADMIRLAHDVGAKVLVDGAQATPHLMVDVQALDCDFYVFSSHKVFGPTGIGALYGKQALLEAMPPWQTGGEMIERVSFDGTTFNQLPFKFEAGTPAIAQAVGLTAALDYLGLMDRQAAEAHEQALLARATEVSRDIPGLQLVGTARNKVSVLSFNIDGIHSNDIGTLLDQQGIAIRSGHHCTQPLMSHFGITGTARASFAFYNTMAEVDALFSGLQKIVKIYG</sequence>
<evidence type="ECO:0000313" key="10">
    <source>
        <dbReference type="EMBL" id="GAA3974242.1"/>
    </source>
</evidence>
<dbReference type="PANTHER" id="PTHR43586">
    <property type="entry name" value="CYSTEINE DESULFURASE"/>
    <property type="match status" value="1"/>
</dbReference>
<dbReference type="Pfam" id="PF00266">
    <property type="entry name" value="Aminotran_5"/>
    <property type="match status" value="1"/>
</dbReference>
<dbReference type="RefSeq" id="WP_344808647.1">
    <property type="nucleotide sequence ID" value="NZ_BAABBO010000018.1"/>
</dbReference>
<comment type="catalytic activity">
    <reaction evidence="6 8">
        <text>(sulfur carrier)-H + L-cysteine = (sulfur carrier)-SH + L-alanine</text>
        <dbReference type="Rhea" id="RHEA:43892"/>
        <dbReference type="Rhea" id="RHEA-COMP:14737"/>
        <dbReference type="Rhea" id="RHEA-COMP:14739"/>
        <dbReference type="ChEBI" id="CHEBI:29917"/>
        <dbReference type="ChEBI" id="CHEBI:35235"/>
        <dbReference type="ChEBI" id="CHEBI:57972"/>
        <dbReference type="ChEBI" id="CHEBI:64428"/>
        <dbReference type="EC" id="2.8.1.7"/>
    </reaction>
</comment>
<dbReference type="Gene3D" id="3.90.1150.10">
    <property type="entry name" value="Aspartate Aminotransferase, domain 1"/>
    <property type="match status" value="1"/>
</dbReference>
<dbReference type="Proteomes" id="UP001501337">
    <property type="component" value="Unassembled WGS sequence"/>
</dbReference>
<dbReference type="EC" id="2.8.1.7" evidence="3 8"/>